<sequence>MKKLIKAVLIILVIELASMSCLILYFAYGAQGNGDVYYEAYHETDIATKPAAQDKRTYNIEAEVEVAGNKIRVTEDIFFDTRKDKLELYIPSANAAETKIGQVVSDGKVTKVARQEALMEIQLENAWDSVRISYEILPGSTGSTIIYKDGDYYLTNFLITPAVYKDGKPVHTIKKGFGDPYIYEINNYHVTFKTENHLKAYAPGGKKEQTSDDYKITTFEASNIRDFPAVLIAGADVHSEKLGNVNLHFINSREAGEHVKEAFSFATANIGEYPYDDFYVVKAPISISGMEFSNMIFISPDSFSSSARLKRISYHEVLHQWFYGIIGTDQLNEPFFDEGLVDYLAAYLSNSKVKEWKNRDFKKPLKDYNSKSEYYELAYYDSSAYFHTIHQKLGNNFYRVLKDIYNDWKFKILYFDDFQKYVSKY</sequence>
<dbReference type="Pfam" id="PF01433">
    <property type="entry name" value="Peptidase_M1"/>
    <property type="match status" value="1"/>
</dbReference>
<dbReference type="InterPro" id="IPR034015">
    <property type="entry name" value="M1_LTA4H"/>
</dbReference>
<comment type="caution">
    <text evidence="3">The sequence shown here is derived from an EMBL/GenBank/DDBJ whole genome shotgun (WGS) entry which is preliminary data.</text>
</comment>
<dbReference type="GO" id="GO:0008270">
    <property type="term" value="F:zinc ion binding"/>
    <property type="evidence" value="ECO:0007669"/>
    <property type="project" value="InterPro"/>
</dbReference>
<dbReference type="InterPro" id="IPR027268">
    <property type="entry name" value="Peptidase_M4/M1_CTD_sf"/>
</dbReference>
<dbReference type="GO" id="GO:0008237">
    <property type="term" value="F:metallopeptidase activity"/>
    <property type="evidence" value="ECO:0007669"/>
    <property type="project" value="InterPro"/>
</dbReference>
<evidence type="ECO:0000259" key="2">
    <source>
        <dbReference type="Pfam" id="PF01433"/>
    </source>
</evidence>
<dbReference type="PANTHER" id="PTHR45726:SF3">
    <property type="entry name" value="LEUKOTRIENE A-4 HYDROLASE"/>
    <property type="match status" value="1"/>
</dbReference>
<evidence type="ECO:0000256" key="1">
    <source>
        <dbReference type="SAM" id="Phobius"/>
    </source>
</evidence>
<dbReference type="InterPro" id="IPR014782">
    <property type="entry name" value="Peptidase_M1_dom"/>
</dbReference>
<dbReference type="Gene3D" id="1.10.390.10">
    <property type="entry name" value="Neutral Protease Domain 2"/>
    <property type="match status" value="1"/>
</dbReference>
<feature type="transmembrane region" description="Helical" evidence="1">
    <location>
        <begin position="7"/>
        <end position="28"/>
    </location>
</feature>
<protein>
    <recommendedName>
        <fullName evidence="2">Peptidase M1 membrane alanine aminopeptidase domain-containing protein</fullName>
    </recommendedName>
</protein>
<dbReference type="Proteomes" id="UP000236151">
    <property type="component" value="Unassembled WGS sequence"/>
</dbReference>
<accession>A0A2K2FHD0</accession>
<dbReference type="SUPFAM" id="SSF55486">
    <property type="entry name" value="Metalloproteases ('zincins'), catalytic domain"/>
    <property type="match status" value="1"/>
</dbReference>
<dbReference type="RefSeq" id="WP_103080920.1">
    <property type="nucleotide sequence ID" value="NZ_CP021850.1"/>
</dbReference>
<dbReference type="AlphaFoldDB" id="A0A2K2FHD0"/>
<dbReference type="OrthoDB" id="9814383at2"/>
<organism evidence="3 4">
    <name type="scientific">Clostridium thermosuccinogenes</name>
    <dbReference type="NCBI Taxonomy" id="84032"/>
    <lineage>
        <taxon>Bacteria</taxon>
        <taxon>Bacillati</taxon>
        <taxon>Bacillota</taxon>
        <taxon>Clostridia</taxon>
        <taxon>Eubacteriales</taxon>
        <taxon>Clostridiaceae</taxon>
        <taxon>Clostridium</taxon>
    </lineage>
</organism>
<evidence type="ECO:0000313" key="4">
    <source>
        <dbReference type="Proteomes" id="UP000236151"/>
    </source>
</evidence>
<name>A0A2K2FHD0_9CLOT</name>
<keyword evidence="1" id="KW-0812">Transmembrane</keyword>
<evidence type="ECO:0000313" key="3">
    <source>
        <dbReference type="EMBL" id="PNU00331.1"/>
    </source>
</evidence>
<proteinExistence type="predicted"/>
<gene>
    <name evidence="3" type="ORF">CDQ84_06505</name>
</gene>
<reference evidence="3 4" key="1">
    <citation type="submission" date="2017-06" db="EMBL/GenBank/DDBJ databases">
        <title>Investigating the central metabolism of Clostridium thermosuccinogenes.</title>
        <authorList>
            <person name="Koendjbiharie J.G."/>
            <person name="van Kranenburg R."/>
        </authorList>
    </citation>
    <scope>NUCLEOTIDE SEQUENCE [LARGE SCALE GENOMIC DNA]</scope>
    <source>
        <strain evidence="3 4">DSM 5806</strain>
    </source>
</reference>
<dbReference type="PANTHER" id="PTHR45726">
    <property type="entry name" value="LEUKOTRIENE A-4 HYDROLASE"/>
    <property type="match status" value="1"/>
</dbReference>
<keyword evidence="4" id="KW-1185">Reference proteome</keyword>
<keyword evidence="1" id="KW-1133">Transmembrane helix</keyword>
<feature type="domain" description="Peptidase M1 membrane alanine aminopeptidase" evidence="2">
    <location>
        <begin position="259"/>
        <end position="395"/>
    </location>
</feature>
<keyword evidence="1" id="KW-0472">Membrane</keyword>
<dbReference type="EMBL" id="NIOJ01000012">
    <property type="protein sequence ID" value="PNU00331.1"/>
    <property type="molecule type" value="Genomic_DNA"/>
</dbReference>
<dbReference type="KEGG" id="cthd:CDO33_14080"/>